<dbReference type="GeneID" id="20080601"/>
<feature type="signal peptide" evidence="2">
    <location>
        <begin position="1"/>
        <end position="23"/>
    </location>
</feature>
<evidence type="ECO:0000313" key="3">
    <source>
        <dbReference type="EMBL" id="ETW05909.1"/>
    </source>
</evidence>
<evidence type="ECO:0000256" key="1">
    <source>
        <dbReference type="SAM" id="Phobius"/>
    </source>
</evidence>
<proteinExistence type="predicted"/>
<evidence type="ECO:0008006" key="4">
    <source>
        <dbReference type="Google" id="ProtNLM"/>
    </source>
</evidence>
<keyword evidence="1" id="KW-0472">Membrane</keyword>
<sequence length="236" mass="27221">MGRWRNAAWGLAVVAVVIFSAMSTNMKTEQQQNRVQKVMDRVRAMQKEIQLLPLNMTIVDELRAKQVTWRNNWTALLLLEEAHQQQISSHWKHMKESMLANAAAKQDDVNVLRERERELMEHLRQWKTVQHEINATSMKILSIKAEIARRQEEKAALRKDAIAKGLASLQRQADQDEARRILNDEAIAARDAAWFRRRVLTSTAVAGGILAFGTVVVTFRARWSHHESSRRPSKLE</sequence>
<reference evidence="3" key="1">
    <citation type="submission" date="2013-12" db="EMBL/GenBank/DDBJ databases">
        <title>The Genome Sequence of Aphanomyces invadans NJM9701.</title>
        <authorList>
            <consortium name="The Broad Institute Genomics Platform"/>
            <person name="Russ C."/>
            <person name="Tyler B."/>
            <person name="van West P."/>
            <person name="Dieguez-Uribeondo J."/>
            <person name="Young S.K."/>
            <person name="Zeng Q."/>
            <person name="Gargeya S."/>
            <person name="Fitzgerald M."/>
            <person name="Abouelleil A."/>
            <person name="Alvarado L."/>
            <person name="Chapman S.B."/>
            <person name="Gainer-Dewar J."/>
            <person name="Goldberg J."/>
            <person name="Griggs A."/>
            <person name="Gujja S."/>
            <person name="Hansen M."/>
            <person name="Howarth C."/>
            <person name="Imamovic A."/>
            <person name="Ireland A."/>
            <person name="Larimer J."/>
            <person name="McCowan C."/>
            <person name="Murphy C."/>
            <person name="Pearson M."/>
            <person name="Poon T.W."/>
            <person name="Priest M."/>
            <person name="Roberts A."/>
            <person name="Saif S."/>
            <person name="Shea T."/>
            <person name="Sykes S."/>
            <person name="Wortman J."/>
            <person name="Nusbaum C."/>
            <person name="Birren B."/>
        </authorList>
    </citation>
    <scope>NUCLEOTIDE SEQUENCE [LARGE SCALE GENOMIC DNA]</scope>
    <source>
        <strain evidence="3">NJM9701</strain>
    </source>
</reference>
<dbReference type="AlphaFoldDB" id="A0A024UI26"/>
<keyword evidence="1" id="KW-0812">Transmembrane</keyword>
<gene>
    <name evidence="3" type="ORF">H310_03551</name>
</gene>
<keyword evidence="1" id="KW-1133">Transmembrane helix</keyword>
<name>A0A024UI26_9STRA</name>
<organism evidence="3">
    <name type="scientific">Aphanomyces invadans</name>
    <dbReference type="NCBI Taxonomy" id="157072"/>
    <lineage>
        <taxon>Eukaryota</taxon>
        <taxon>Sar</taxon>
        <taxon>Stramenopiles</taxon>
        <taxon>Oomycota</taxon>
        <taxon>Saprolegniomycetes</taxon>
        <taxon>Saprolegniales</taxon>
        <taxon>Verrucalvaceae</taxon>
        <taxon>Aphanomyces</taxon>
    </lineage>
</organism>
<dbReference type="RefSeq" id="XP_008865686.1">
    <property type="nucleotide sequence ID" value="XM_008867464.1"/>
</dbReference>
<dbReference type="VEuPathDB" id="FungiDB:H310_03551"/>
<dbReference type="EMBL" id="KI913956">
    <property type="protein sequence ID" value="ETW05909.1"/>
    <property type="molecule type" value="Genomic_DNA"/>
</dbReference>
<keyword evidence="2" id="KW-0732">Signal</keyword>
<protein>
    <recommendedName>
        <fullName evidence="4">Sensitive to high expression protein 9, mitochondrial</fullName>
    </recommendedName>
</protein>
<dbReference type="OrthoDB" id="71461at2759"/>
<feature type="chain" id="PRO_5001535374" description="Sensitive to high expression protein 9, mitochondrial" evidence="2">
    <location>
        <begin position="24"/>
        <end position="236"/>
    </location>
</feature>
<feature type="transmembrane region" description="Helical" evidence="1">
    <location>
        <begin position="199"/>
        <end position="221"/>
    </location>
</feature>
<accession>A0A024UI26</accession>
<evidence type="ECO:0000256" key="2">
    <source>
        <dbReference type="SAM" id="SignalP"/>
    </source>
</evidence>